<dbReference type="KEGG" id="aplc:110987915"/>
<dbReference type="RefSeq" id="XP_022106767.1">
    <property type="nucleotide sequence ID" value="XM_022251075.1"/>
</dbReference>
<proteinExistence type="predicted"/>
<sequence length="142" mass="15316">MSSSVFFIFALLACLGTLCSAQIKCYECFYDQNDPKNSPCWTDVTSAPDVTEIDCESYCYSETFQSGGPSVDSNYWFIRRGCAGNQDATCSDSDNCKNEAWGACKRCCSGDKCNTDSPAGSNVVKASLLLALSAAALAKWLN</sequence>
<accession>A0A8B7ZNY0</accession>
<dbReference type="Proteomes" id="UP000694845">
    <property type="component" value="Unplaced"/>
</dbReference>
<evidence type="ECO:0000313" key="2">
    <source>
        <dbReference type="Proteomes" id="UP000694845"/>
    </source>
</evidence>
<feature type="chain" id="PRO_5034128343" evidence="1">
    <location>
        <begin position="22"/>
        <end position="142"/>
    </location>
</feature>
<feature type="signal peptide" evidence="1">
    <location>
        <begin position="1"/>
        <end position="21"/>
    </location>
</feature>
<dbReference type="GeneID" id="110987915"/>
<keyword evidence="2" id="KW-1185">Reference proteome</keyword>
<gene>
    <name evidence="3" type="primary">LOC110987915</name>
</gene>
<organism evidence="2 3">
    <name type="scientific">Acanthaster planci</name>
    <name type="common">Crown-of-thorns starfish</name>
    <dbReference type="NCBI Taxonomy" id="133434"/>
    <lineage>
        <taxon>Eukaryota</taxon>
        <taxon>Metazoa</taxon>
        <taxon>Echinodermata</taxon>
        <taxon>Eleutherozoa</taxon>
        <taxon>Asterozoa</taxon>
        <taxon>Asteroidea</taxon>
        <taxon>Valvatacea</taxon>
        <taxon>Valvatida</taxon>
        <taxon>Acanthasteridae</taxon>
        <taxon>Acanthaster</taxon>
    </lineage>
</organism>
<dbReference type="OrthoDB" id="10313581at2759"/>
<protein>
    <submittedName>
        <fullName evidence="3">Uncharacterized protein LOC110987915</fullName>
    </submittedName>
</protein>
<evidence type="ECO:0000313" key="3">
    <source>
        <dbReference type="RefSeq" id="XP_022106767.1"/>
    </source>
</evidence>
<dbReference type="AlphaFoldDB" id="A0A8B7ZNY0"/>
<dbReference type="OMA" id="CWNASET"/>
<evidence type="ECO:0000256" key="1">
    <source>
        <dbReference type="SAM" id="SignalP"/>
    </source>
</evidence>
<keyword evidence="1" id="KW-0732">Signal</keyword>
<reference evidence="3" key="1">
    <citation type="submission" date="2025-08" db="UniProtKB">
        <authorList>
            <consortium name="RefSeq"/>
        </authorList>
    </citation>
    <scope>IDENTIFICATION</scope>
</reference>
<name>A0A8B7ZNY0_ACAPL</name>